<dbReference type="EMBL" id="DWYC01000020">
    <property type="protein sequence ID" value="HJB56287.1"/>
    <property type="molecule type" value="Genomic_DNA"/>
</dbReference>
<dbReference type="Pfam" id="PF17910">
    <property type="entry name" value="FeoB_Cyto"/>
    <property type="match status" value="1"/>
</dbReference>
<dbReference type="SUPFAM" id="SSF52540">
    <property type="entry name" value="P-loop containing nucleoside triphosphate hydrolases"/>
    <property type="match status" value="1"/>
</dbReference>
<name>A0A9D2M9J3_9FIRM</name>
<dbReference type="Gene3D" id="3.40.50.300">
    <property type="entry name" value="P-loop containing nucleotide triphosphate hydrolases"/>
    <property type="match status" value="1"/>
</dbReference>
<dbReference type="PANTHER" id="PTHR43185:SF2">
    <property type="entry name" value="FERROUS IRON TRANSPORT PROTEIN B"/>
    <property type="match status" value="1"/>
</dbReference>
<evidence type="ECO:0000313" key="3">
    <source>
        <dbReference type="EMBL" id="HJB56287.1"/>
    </source>
</evidence>
<feature type="transmembrane region" description="Helical" evidence="1">
    <location>
        <begin position="317"/>
        <end position="339"/>
    </location>
</feature>
<reference evidence="3" key="2">
    <citation type="submission" date="2021-04" db="EMBL/GenBank/DDBJ databases">
        <authorList>
            <person name="Gilroy R."/>
        </authorList>
    </citation>
    <scope>NUCLEOTIDE SEQUENCE</scope>
    <source>
        <strain evidence="3">CHK189-11263</strain>
    </source>
</reference>
<evidence type="ECO:0000259" key="2">
    <source>
        <dbReference type="PROSITE" id="PS51711"/>
    </source>
</evidence>
<dbReference type="InterPro" id="IPR030389">
    <property type="entry name" value="G_FEOB_dom"/>
</dbReference>
<keyword evidence="1" id="KW-1133">Transmembrane helix</keyword>
<dbReference type="InterPro" id="IPR050860">
    <property type="entry name" value="FeoB_GTPase"/>
</dbReference>
<dbReference type="Gene3D" id="1.10.287.1770">
    <property type="match status" value="1"/>
</dbReference>
<dbReference type="PROSITE" id="PS51711">
    <property type="entry name" value="G_FEOB"/>
    <property type="match status" value="1"/>
</dbReference>
<feature type="transmembrane region" description="Helical" evidence="1">
    <location>
        <begin position="255"/>
        <end position="277"/>
    </location>
</feature>
<reference evidence="3" key="1">
    <citation type="journal article" date="2021" name="PeerJ">
        <title>Extensive microbial diversity within the chicken gut microbiome revealed by metagenomics and culture.</title>
        <authorList>
            <person name="Gilroy R."/>
            <person name="Ravi A."/>
            <person name="Getino M."/>
            <person name="Pursley I."/>
            <person name="Horton D.L."/>
            <person name="Alikhan N.F."/>
            <person name="Baker D."/>
            <person name="Gharbi K."/>
            <person name="Hall N."/>
            <person name="Watson M."/>
            <person name="Adriaenssens E.M."/>
            <person name="Foster-Nyarko E."/>
            <person name="Jarju S."/>
            <person name="Secka A."/>
            <person name="Antonio M."/>
            <person name="Oren A."/>
            <person name="Chaudhuri R.R."/>
            <person name="La Ragione R."/>
            <person name="Hildebrand F."/>
            <person name="Pallen M.J."/>
        </authorList>
    </citation>
    <scope>NUCLEOTIDE SEQUENCE</scope>
    <source>
        <strain evidence="3">CHK189-11263</strain>
    </source>
</reference>
<sequence>MAAAWGRYAFRGKNYRLVDLPGTYSLKTRSAEEAVARDFLCLGGVDGAVVVCDATCLERNLNLVLQTIEVMPRTVVCVNLLDEAARRGVQVNLETLSHRLGVPVVGTSAGRGEGLEELLAAVERVVEENLQAPPPRYLPPIERALEELTAALEGRTGPLPARWAAARLLEGDEGALDTLRQGAGEAWQEEKADECQEKVRRDLARAGLEGRAVGERMASCLVWTGEDLAHAAVSAPAGDDWRDRRLDRLLTSRSTGIPLMLLLLAGILWLTIAGANYPSQCLSDGLFWLGEQFRVLLRTAGAPLWLREALIQGVWRVLVWVVSVMLPPMAIFFPLFTLLEDFGYLPRVAFVLDHAFRRARACGKQALTMCLASPGDAASACGG</sequence>
<dbReference type="InterPro" id="IPR041069">
    <property type="entry name" value="FeoB_Cyto"/>
</dbReference>
<keyword evidence="1" id="KW-0472">Membrane</keyword>
<comment type="caution">
    <text evidence="3">The sequence shown here is derived from an EMBL/GenBank/DDBJ whole genome shotgun (WGS) entry which is preliminary data.</text>
</comment>
<organism evidence="3 4">
    <name type="scientific">Candidatus Flavonifractor intestinipullorum</name>
    <dbReference type="NCBI Taxonomy" id="2838587"/>
    <lineage>
        <taxon>Bacteria</taxon>
        <taxon>Bacillati</taxon>
        <taxon>Bacillota</taxon>
        <taxon>Clostridia</taxon>
        <taxon>Eubacteriales</taxon>
        <taxon>Oscillospiraceae</taxon>
        <taxon>Flavonifractor</taxon>
    </lineage>
</organism>
<dbReference type="GO" id="GO:0005886">
    <property type="term" value="C:plasma membrane"/>
    <property type="evidence" value="ECO:0007669"/>
    <property type="project" value="TreeGrafter"/>
</dbReference>
<keyword evidence="1" id="KW-0812">Transmembrane</keyword>
<gene>
    <name evidence="3" type="ORF">H9714_01910</name>
</gene>
<dbReference type="Proteomes" id="UP000824208">
    <property type="component" value="Unassembled WGS sequence"/>
</dbReference>
<dbReference type="GO" id="GO:0015093">
    <property type="term" value="F:ferrous iron transmembrane transporter activity"/>
    <property type="evidence" value="ECO:0007669"/>
    <property type="project" value="TreeGrafter"/>
</dbReference>
<proteinExistence type="predicted"/>
<feature type="domain" description="FeoB-type G" evidence="2">
    <location>
        <begin position="1"/>
        <end position="128"/>
    </location>
</feature>
<dbReference type="InterPro" id="IPR027417">
    <property type="entry name" value="P-loop_NTPase"/>
</dbReference>
<dbReference type="Pfam" id="PF02421">
    <property type="entry name" value="FeoB_N"/>
    <property type="match status" value="1"/>
</dbReference>
<dbReference type="PANTHER" id="PTHR43185">
    <property type="entry name" value="FERROUS IRON TRANSPORT PROTEIN B"/>
    <property type="match status" value="1"/>
</dbReference>
<dbReference type="AlphaFoldDB" id="A0A9D2M9J3"/>
<accession>A0A9D2M9J3</accession>
<evidence type="ECO:0000313" key="4">
    <source>
        <dbReference type="Proteomes" id="UP000824208"/>
    </source>
</evidence>
<protein>
    <submittedName>
        <fullName evidence="3">Ferrous iron transporter B</fullName>
    </submittedName>
</protein>
<dbReference type="GO" id="GO:0005525">
    <property type="term" value="F:GTP binding"/>
    <property type="evidence" value="ECO:0007669"/>
    <property type="project" value="InterPro"/>
</dbReference>
<evidence type="ECO:0000256" key="1">
    <source>
        <dbReference type="SAM" id="Phobius"/>
    </source>
</evidence>